<feature type="compositionally biased region" description="Polar residues" evidence="1">
    <location>
        <begin position="21"/>
        <end position="30"/>
    </location>
</feature>
<evidence type="ECO:0000313" key="4">
    <source>
        <dbReference type="EMBL" id="EZF69063.1"/>
    </source>
</evidence>
<feature type="compositionally biased region" description="Low complexity" evidence="1">
    <location>
        <begin position="1"/>
        <end position="20"/>
    </location>
</feature>
<evidence type="ECO:0000256" key="1">
    <source>
        <dbReference type="SAM" id="MobiDB-lite"/>
    </source>
</evidence>
<feature type="region of interest" description="Disordered" evidence="1">
    <location>
        <begin position="1"/>
        <end position="30"/>
    </location>
</feature>
<dbReference type="AlphaFoldDB" id="A0A022XFA7"/>
<evidence type="ECO:0000256" key="2">
    <source>
        <dbReference type="SAM" id="Phobius"/>
    </source>
</evidence>
<feature type="domain" description="DUF4396" evidence="3">
    <location>
        <begin position="133"/>
        <end position="237"/>
    </location>
</feature>
<sequence length="240" mass="26154">MSCCENSPSPSSSETKQSTSPGQKEGSQPQGVLASLSPVFFALLHSSCCWLPILLDFLSIGTASVSIFERLRPAFLLFTLLTLGWSVYRNGFDKTQISRRGTQELPLRERPTQKTKIPTDTLANMSFCVVLPTRLLWTGQLPRVASGLTSSMLLETVLLRLGRDQLSWKAAAKTAAGMSLVSMLGMETVQNLVDYHLTSGVVAFDDPSFWLAAAASAGAGFLAPLPYNYTRLRKYGKACH</sequence>
<feature type="transmembrane region" description="Helical" evidence="2">
    <location>
        <begin position="73"/>
        <end position="92"/>
    </location>
</feature>
<keyword evidence="2" id="KW-0472">Membrane</keyword>
<dbReference type="InterPro" id="IPR025509">
    <property type="entry name" value="DUF4396"/>
</dbReference>
<gene>
    <name evidence="4" type="ORF">H105_08469</name>
</gene>
<evidence type="ECO:0000259" key="3">
    <source>
        <dbReference type="Pfam" id="PF14342"/>
    </source>
</evidence>
<keyword evidence="5" id="KW-1185">Reference proteome</keyword>
<evidence type="ECO:0000313" key="5">
    <source>
        <dbReference type="Proteomes" id="UP000023623"/>
    </source>
</evidence>
<feature type="transmembrane region" description="Helical" evidence="2">
    <location>
        <begin position="209"/>
        <end position="227"/>
    </location>
</feature>
<protein>
    <recommendedName>
        <fullName evidence="3">DUF4396 domain-containing protein</fullName>
    </recommendedName>
</protein>
<keyword evidence="2" id="KW-1133">Transmembrane helix</keyword>
<keyword evidence="2" id="KW-0812">Transmembrane</keyword>
<feature type="transmembrane region" description="Helical" evidence="2">
    <location>
        <begin position="32"/>
        <end position="53"/>
    </location>
</feature>
<dbReference type="HOGENOM" id="CLU_080627_0_0_1"/>
<feature type="transmembrane region" description="Helical" evidence="2">
    <location>
        <begin position="170"/>
        <end position="189"/>
    </location>
</feature>
<proteinExistence type="predicted"/>
<dbReference type="EMBL" id="KK208943">
    <property type="protein sequence ID" value="EZF69063.1"/>
    <property type="molecule type" value="Genomic_DNA"/>
</dbReference>
<name>A0A022XFA7_TRISD</name>
<dbReference type="OrthoDB" id="2128064at2759"/>
<dbReference type="Proteomes" id="UP000023623">
    <property type="component" value="Unassembled WGS sequence"/>
</dbReference>
<dbReference type="Pfam" id="PF14342">
    <property type="entry name" value="DUF4396"/>
    <property type="match status" value="1"/>
</dbReference>
<accession>A0A022XFA7</accession>
<reference evidence="4 5" key="1">
    <citation type="submission" date="2014-02" db="EMBL/GenBank/DDBJ databases">
        <title>The Genome Sequence of Trichophyton rubrum (morphotype soudanense) CBS 452.61.</title>
        <authorList>
            <consortium name="The Broad Institute Genomics Platform"/>
            <person name="Cuomo C.A."/>
            <person name="White T.C."/>
            <person name="Graser Y."/>
            <person name="Martinez-Rossi N."/>
            <person name="Heitman J."/>
            <person name="Young S.K."/>
            <person name="Zeng Q."/>
            <person name="Gargeya S."/>
            <person name="Abouelleil A."/>
            <person name="Alvarado L."/>
            <person name="Chapman S.B."/>
            <person name="Gainer-Dewar J."/>
            <person name="Goldberg J."/>
            <person name="Griggs A."/>
            <person name="Gujja S."/>
            <person name="Hansen M."/>
            <person name="Howarth C."/>
            <person name="Imamovic A."/>
            <person name="Larimer J."/>
            <person name="Martinez D."/>
            <person name="Murphy C."/>
            <person name="Pearson M.D."/>
            <person name="Persinoti G."/>
            <person name="Poon T."/>
            <person name="Priest M."/>
            <person name="Roberts A.D."/>
            <person name="Saif S."/>
            <person name="Shea T.D."/>
            <person name="Sykes S.N."/>
            <person name="Wortman J."/>
            <person name="Nusbaum C."/>
            <person name="Birren B."/>
        </authorList>
    </citation>
    <scope>NUCLEOTIDE SEQUENCE [LARGE SCALE GENOMIC DNA]</scope>
    <source>
        <strain evidence="4 5">CBS 452.61</strain>
    </source>
</reference>
<organism evidence="4 5">
    <name type="scientific">Trichophyton soudanense CBS 452.61</name>
    <dbReference type="NCBI Taxonomy" id="1215331"/>
    <lineage>
        <taxon>Eukaryota</taxon>
        <taxon>Fungi</taxon>
        <taxon>Dikarya</taxon>
        <taxon>Ascomycota</taxon>
        <taxon>Pezizomycotina</taxon>
        <taxon>Eurotiomycetes</taxon>
        <taxon>Eurotiomycetidae</taxon>
        <taxon>Onygenales</taxon>
        <taxon>Arthrodermataceae</taxon>
        <taxon>Trichophyton</taxon>
    </lineage>
</organism>